<dbReference type="PANTHER" id="PTHR43394:SF1">
    <property type="entry name" value="ATP-BINDING CASSETTE SUB-FAMILY B MEMBER 10, MITOCHONDRIAL"/>
    <property type="match status" value="1"/>
</dbReference>
<evidence type="ECO:0000313" key="2">
    <source>
        <dbReference type="Proteomes" id="UP001597045"/>
    </source>
</evidence>
<reference evidence="2" key="1">
    <citation type="journal article" date="2019" name="Int. J. Syst. Evol. Microbiol.">
        <title>The Global Catalogue of Microorganisms (GCM) 10K type strain sequencing project: providing services to taxonomists for standard genome sequencing and annotation.</title>
        <authorList>
            <consortium name="The Broad Institute Genomics Platform"/>
            <consortium name="The Broad Institute Genome Sequencing Center for Infectious Disease"/>
            <person name="Wu L."/>
            <person name="Ma J."/>
        </authorList>
    </citation>
    <scope>NUCLEOTIDE SEQUENCE [LARGE SCALE GENOMIC DNA]</scope>
    <source>
        <strain evidence="2">JCM 31486</strain>
    </source>
</reference>
<organism evidence="1 2">
    <name type="scientific">Kibdelosporangium lantanae</name>
    <dbReference type="NCBI Taxonomy" id="1497396"/>
    <lineage>
        <taxon>Bacteria</taxon>
        <taxon>Bacillati</taxon>
        <taxon>Actinomycetota</taxon>
        <taxon>Actinomycetes</taxon>
        <taxon>Pseudonocardiales</taxon>
        <taxon>Pseudonocardiaceae</taxon>
        <taxon>Kibdelosporangium</taxon>
    </lineage>
</organism>
<dbReference type="Gene3D" id="3.40.50.300">
    <property type="entry name" value="P-loop containing nucleotide triphosphate hydrolases"/>
    <property type="match status" value="1"/>
</dbReference>
<gene>
    <name evidence="1" type="ORF">ACFQ1S_01845</name>
</gene>
<dbReference type="PANTHER" id="PTHR43394">
    <property type="entry name" value="ATP-DEPENDENT PERMEASE MDL1, MITOCHONDRIAL"/>
    <property type="match status" value="1"/>
</dbReference>
<name>A0ABW3M174_9PSEU</name>
<proteinExistence type="predicted"/>
<keyword evidence="2" id="KW-1185">Reference proteome</keyword>
<sequence>EPTAALDAHAEDAVFRSLRALATRPNRTTILISHRLANIRHADKILVLVGGKIAEEGTHSELMALNGPYAALYSVQASAYQAA</sequence>
<comment type="caution">
    <text evidence="1">The sequence shown here is derived from an EMBL/GenBank/DDBJ whole genome shotgun (WGS) entry which is preliminary data.</text>
</comment>
<dbReference type="InterPro" id="IPR027417">
    <property type="entry name" value="P-loop_NTPase"/>
</dbReference>
<protein>
    <submittedName>
        <fullName evidence="1">ABC transporter ATP-binding protein</fullName>
    </submittedName>
</protein>
<accession>A0ABW3M174</accession>
<dbReference type="EMBL" id="JBHTIS010000052">
    <property type="protein sequence ID" value="MFD1044421.1"/>
    <property type="molecule type" value="Genomic_DNA"/>
</dbReference>
<evidence type="ECO:0000313" key="1">
    <source>
        <dbReference type="EMBL" id="MFD1044421.1"/>
    </source>
</evidence>
<dbReference type="Proteomes" id="UP001597045">
    <property type="component" value="Unassembled WGS sequence"/>
</dbReference>
<feature type="non-terminal residue" evidence="1">
    <location>
        <position position="1"/>
    </location>
</feature>
<keyword evidence="1" id="KW-0067">ATP-binding</keyword>
<keyword evidence="1" id="KW-0547">Nucleotide-binding</keyword>
<dbReference type="SUPFAM" id="SSF52540">
    <property type="entry name" value="P-loop containing nucleoside triphosphate hydrolases"/>
    <property type="match status" value="1"/>
</dbReference>
<dbReference type="GO" id="GO:0005524">
    <property type="term" value="F:ATP binding"/>
    <property type="evidence" value="ECO:0007669"/>
    <property type="project" value="UniProtKB-KW"/>
</dbReference>
<dbReference type="InterPro" id="IPR039421">
    <property type="entry name" value="Type_1_exporter"/>
</dbReference>